<reference evidence="2 3" key="1">
    <citation type="submission" date="2020-04" db="EMBL/GenBank/DDBJ databases">
        <authorList>
            <person name="Yoon J."/>
        </authorList>
    </citation>
    <scope>NUCLEOTIDE SEQUENCE [LARGE SCALE GENOMIC DNA]</scope>
    <source>
        <strain evidence="2 3">DJ-13</strain>
    </source>
</reference>
<dbReference type="InterPro" id="IPR045749">
    <property type="entry name" value="DUF6090"/>
</dbReference>
<feature type="transmembrane region" description="Helical" evidence="1">
    <location>
        <begin position="21"/>
        <end position="40"/>
    </location>
</feature>
<keyword evidence="3" id="KW-1185">Reference proteome</keyword>
<evidence type="ECO:0000313" key="2">
    <source>
        <dbReference type="EMBL" id="NKI30938.1"/>
    </source>
</evidence>
<evidence type="ECO:0000313" key="3">
    <source>
        <dbReference type="Proteomes" id="UP000718451"/>
    </source>
</evidence>
<name>A0ABX1GM11_9FLAO</name>
<sequence length="246" mass="29249">MLKFFRRIRQKLLQENRFSKYLLYAIGEIILVMIGILLALQVNNWNEGIKAKANEIKLLKELRKDVAFSVGELDTVIQYNQVSVNYLKKIQNHIINDLPYSKVLDTAFTYIDIFQIPYLPKTTYETLKVRGIDKISNDSLKAKIISIYDFEFQRIEDDWGEWEWSFNQNTTQRMMISHIRRSDNYDDDIARPNDYEALKTNVEFGNFLNVLIVLRTGHVEAMTWTRKKVEELHQLLNKELYRNQND</sequence>
<dbReference type="RefSeq" id="WP_168550555.1">
    <property type="nucleotide sequence ID" value="NZ_JAAWWL010000001.1"/>
</dbReference>
<dbReference type="EMBL" id="JAAWWL010000001">
    <property type="protein sequence ID" value="NKI30938.1"/>
    <property type="molecule type" value="Genomic_DNA"/>
</dbReference>
<accession>A0ABX1GM11</accession>
<proteinExistence type="predicted"/>
<keyword evidence="1" id="KW-0812">Transmembrane</keyword>
<organism evidence="2 3">
    <name type="scientific">Croceivirga thetidis</name>
    <dbReference type="NCBI Taxonomy" id="2721623"/>
    <lineage>
        <taxon>Bacteria</taxon>
        <taxon>Pseudomonadati</taxon>
        <taxon>Bacteroidota</taxon>
        <taxon>Flavobacteriia</taxon>
        <taxon>Flavobacteriales</taxon>
        <taxon>Flavobacteriaceae</taxon>
        <taxon>Croceivirga</taxon>
    </lineage>
</organism>
<dbReference type="Pfam" id="PF19578">
    <property type="entry name" value="DUF6090"/>
    <property type="match status" value="1"/>
</dbReference>
<dbReference type="Proteomes" id="UP000718451">
    <property type="component" value="Unassembled WGS sequence"/>
</dbReference>
<gene>
    <name evidence="2" type="ORF">HCU67_03220</name>
</gene>
<comment type="caution">
    <text evidence="2">The sequence shown here is derived from an EMBL/GenBank/DDBJ whole genome shotgun (WGS) entry which is preliminary data.</text>
</comment>
<keyword evidence="1" id="KW-1133">Transmembrane helix</keyword>
<protein>
    <submittedName>
        <fullName evidence="2">Uncharacterized protein</fullName>
    </submittedName>
</protein>
<keyword evidence="1" id="KW-0472">Membrane</keyword>
<evidence type="ECO:0000256" key="1">
    <source>
        <dbReference type="SAM" id="Phobius"/>
    </source>
</evidence>